<dbReference type="InterPro" id="IPR018060">
    <property type="entry name" value="HTH_AraC"/>
</dbReference>
<dbReference type="Pfam" id="PF12833">
    <property type="entry name" value="HTH_18"/>
    <property type="match status" value="1"/>
</dbReference>
<proteinExistence type="predicted"/>
<feature type="domain" description="HTH araC/xylS-type" evidence="4">
    <location>
        <begin position="195"/>
        <end position="293"/>
    </location>
</feature>
<dbReference type="AlphaFoldDB" id="A0AAE3REB9"/>
<comment type="caution">
    <text evidence="5">The sequence shown here is derived from an EMBL/GenBank/DDBJ whole genome shotgun (WGS) entry which is preliminary data.</text>
</comment>
<dbReference type="Proteomes" id="UP001232063">
    <property type="component" value="Unassembled WGS sequence"/>
</dbReference>
<dbReference type="PANTHER" id="PTHR43280:SF32">
    <property type="entry name" value="TRANSCRIPTIONAL REGULATORY PROTEIN"/>
    <property type="match status" value="1"/>
</dbReference>
<dbReference type="SMART" id="SM00342">
    <property type="entry name" value="HTH_ARAC"/>
    <property type="match status" value="1"/>
</dbReference>
<keyword evidence="6" id="KW-1185">Reference proteome</keyword>
<evidence type="ECO:0000313" key="5">
    <source>
        <dbReference type="EMBL" id="MDJ1506812.1"/>
    </source>
</evidence>
<evidence type="ECO:0000256" key="3">
    <source>
        <dbReference type="ARBA" id="ARBA00023163"/>
    </source>
</evidence>
<keyword evidence="1" id="KW-0805">Transcription regulation</keyword>
<keyword evidence="3" id="KW-0804">Transcription</keyword>
<protein>
    <submittedName>
        <fullName evidence="5">AraC family transcriptional regulator</fullName>
    </submittedName>
</protein>
<evidence type="ECO:0000259" key="4">
    <source>
        <dbReference type="PROSITE" id="PS01124"/>
    </source>
</evidence>
<keyword evidence="2" id="KW-0238">DNA-binding</keyword>
<reference evidence="5" key="1">
    <citation type="submission" date="2023-05" db="EMBL/GenBank/DDBJ databases">
        <authorList>
            <person name="Zhang X."/>
        </authorList>
    </citation>
    <scope>NUCLEOTIDE SEQUENCE</scope>
    <source>
        <strain evidence="5">BD1B2-1</strain>
    </source>
</reference>
<dbReference type="PROSITE" id="PS01124">
    <property type="entry name" value="HTH_ARAC_FAMILY_2"/>
    <property type="match status" value="1"/>
</dbReference>
<dbReference type="GO" id="GO:0043565">
    <property type="term" value="F:sequence-specific DNA binding"/>
    <property type="evidence" value="ECO:0007669"/>
    <property type="project" value="InterPro"/>
</dbReference>
<evidence type="ECO:0000256" key="1">
    <source>
        <dbReference type="ARBA" id="ARBA00023015"/>
    </source>
</evidence>
<accession>A0AAE3REB9</accession>
<dbReference type="SUPFAM" id="SSF46689">
    <property type="entry name" value="Homeodomain-like"/>
    <property type="match status" value="1"/>
</dbReference>
<dbReference type="GO" id="GO:0003700">
    <property type="term" value="F:DNA-binding transcription factor activity"/>
    <property type="evidence" value="ECO:0007669"/>
    <property type="project" value="InterPro"/>
</dbReference>
<sequence length="307" mass="36273">MTGIPLLKEINEAYESTGLSLRTTNPSFHIFDMRDANQLTVNHYPPHRADFFILIISFGTKRLNFTLNTTTFENVDHFIVCAAPGQIMKWEKNDDWFGFCICFKSDFTRYESEVNFLEDFPFFNIKQPNLFSITESEFKDLAPNCQQIVSEQRNYYNYNFQIMRALFQAVLWKVRRIYEEFKPKTLEKKNLVLASQFQYLVNRHFIDKTLVADYADMLNITANHLSQIIKEATGKTAKSIVTERRLEEAKYLLRFTNNDISEISFHLNFSEPTHFTKLFKKELLLTPLQYRQMDKLTNPIGLFTKKH</sequence>
<gene>
    <name evidence="5" type="ORF">QNI22_39605</name>
</gene>
<dbReference type="InterPro" id="IPR009057">
    <property type="entry name" value="Homeodomain-like_sf"/>
</dbReference>
<dbReference type="PANTHER" id="PTHR43280">
    <property type="entry name" value="ARAC-FAMILY TRANSCRIPTIONAL REGULATOR"/>
    <property type="match status" value="1"/>
</dbReference>
<dbReference type="Gene3D" id="1.10.10.60">
    <property type="entry name" value="Homeodomain-like"/>
    <property type="match status" value="1"/>
</dbReference>
<evidence type="ECO:0000256" key="2">
    <source>
        <dbReference type="ARBA" id="ARBA00023125"/>
    </source>
</evidence>
<dbReference type="EMBL" id="JASJOU010000029">
    <property type="protein sequence ID" value="MDJ1506812.1"/>
    <property type="molecule type" value="Genomic_DNA"/>
</dbReference>
<organism evidence="5 6">
    <name type="scientific">Xanthocytophaga agilis</name>
    <dbReference type="NCBI Taxonomy" id="3048010"/>
    <lineage>
        <taxon>Bacteria</taxon>
        <taxon>Pseudomonadati</taxon>
        <taxon>Bacteroidota</taxon>
        <taxon>Cytophagia</taxon>
        <taxon>Cytophagales</taxon>
        <taxon>Rhodocytophagaceae</taxon>
        <taxon>Xanthocytophaga</taxon>
    </lineage>
</organism>
<name>A0AAE3REB9_9BACT</name>
<dbReference type="RefSeq" id="WP_314520038.1">
    <property type="nucleotide sequence ID" value="NZ_JASJOU010000029.1"/>
</dbReference>
<evidence type="ECO:0000313" key="6">
    <source>
        <dbReference type="Proteomes" id="UP001232063"/>
    </source>
</evidence>